<feature type="disulfide bond" evidence="17">
    <location>
        <begin position="909"/>
        <end position="918"/>
    </location>
</feature>
<dbReference type="GO" id="GO:0051241">
    <property type="term" value="P:negative regulation of multicellular organismal process"/>
    <property type="evidence" value="ECO:0007669"/>
    <property type="project" value="UniProtKB-ARBA"/>
</dbReference>
<feature type="domain" description="EGF-like" evidence="20">
    <location>
        <begin position="617"/>
        <end position="653"/>
    </location>
</feature>
<evidence type="ECO:0000256" key="9">
    <source>
        <dbReference type="ARBA" id="ARBA00022692"/>
    </source>
</evidence>
<feature type="domain" description="EGF-like" evidence="20">
    <location>
        <begin position="503"/>
        <end position="539"/>
    </location>
</feature>
<dbReference type="GO" id="GO:0048592">
    <property type="term" value="P:eye morphogenesis"/>
    <property type="evidence" value="ECO:0007669"/>
    <property type="project" value="UniProtKB-ARBA"/>
</dbReference>
<feature type="disulfide bond" evidence="17">
    <location>
        <begin position="1177"/>
        <end position="1186"/>
    </location>
</feature>
<dbReference type="Proteomes" id="UP000225706">
    <property type="component" value="Unassembled WGS sequence"/>
</dbReference>
<dbReference type="OrthoDB" id="283575at2759"/>
<dbReference type="GO" id="GO:0007411">
    <property type="term" value="P:axon guidance"/>
    <property type="evidence" value="ECO:0007669"/>
    <property type="project" value="TreeGrafter"/>
</dbReference>
<keyword evidence="14 19" id="KW-0472">Membrane</keyword>
<dbReference type="GO" id="GO:0005509">
    <property type="term" value="F:calcium ion binding"/>
    <property type="evidence" value="ECO:0007669"/>
    <property type="project" value="InterPro"/>
</dbReference>
<feature type="domain" description="EGF-like" evidence="20">
    <location>
        <begin position="1035"/>
        <end position="1071"/>
    </location>
</feature>
<comment type="subcellular location">
    <subcellularLocation>
        <location evidence="1">Apical cell membrane</location>
        <topology evidence="1">Single-pass type I membrane protein</topology>
    </subcellularLocation>
    <subcellularLocation>
        <location evidence="2">Secreted</location>
        <location evidence="2">Extracellular space</location>
        <location evidence="2">Extracellular matrix</location>
    </subcellularLocation>
</comment>
<feature type="domain" description="Pentraxin (PTX)" evidence="21">
    <location>
        <begin position="1230"/>
        <end position="1434"/>
    </location>
</feature>
<evidence type="ECO:0000256" key="5">
    <source>
        <dbReference type="ARBA" id="ARBA00022525"/>
    </source>
</evidence>
<dbReference type="SUPFAM" id="SSF57196">
    <property type="entry name" value="EGF/Laminin"/>
    <property type="match status" value="19"/>
</dbReference>
<dbReference type="PANTHER" id="PTHR45836">
    <property type="entry name" value="SLIT HOMOLOG"/>
    <property type="match status" value="1"/>
</dbReference>
<dbReference type="InterPro" id="IPR009030">
    <property type="entry name" value="Growth_fac_rcpt_cys_sf"/>
</dbReference>
<dbReference type="GO" id="GO:0060255">
    <property type="term" value="P:regulation of macromolecule metabolic process"/>
    <property type="evidence" value="ECO:0007669"/>
    <property type="project" value="UniProtKB-ARBA"/>
</dbReference>
<feature type="disulfide bond" evidence="17">
    <location>
        <begin position="1158"/>
        <end position="1175"/>
    </location>
</feature>
<keyword evidence="16" id="KW-0325">Glycoprotein</keyword>
<feature type="disulfide bond" evidence="17">
    <location>
        <begin position="985"/>
        <end position="994"/>
    </location>
</feature>
<name>A0A2B4RZM4_STYPI</name>
<feature type="disulfide bond" evidence="17">
    <location>
        <begin position="1477"/>
        <end position="1487"/>
    </location>
</feature>
<feature type="domain" description="EGF-like" evidence="20">
    <location>
        <begin position="541"/>
        <end position="577"/>
    </location>
</feature>
<feature type="disulfide bond" evidence="17">
    <location>
        <begin position="1099"/>
        <end position="1108"/>
    </location>
</feature>
<evidence type="ECO:0000256" key="13">
    <source>
        <dbReference type="ARBA" id="ARBA00022989"/>
    </source>
</evidence>
<dbReference type="GO" id="GO:0016324">
    <property type="term" value="C:apical plasma membrane"/>
    <property type="evidence" value="ECO:0007669"/>
    <property type="project" value="UniProtKB-SubCell"/>
</dbReference>
<dbReference type="STRING" id="50429.A0A2B4RZM4"/>
<feature type="domain" description="EGF-like" evidence="20">
    <location>
        <begin position="693"/>
        <end position="729"/>
    </location>
</feature>
<feature type="disulfide bond" evidence="17">
    <location>
        <begin position="1137"/>
        <end position="1146"/>
    </location>
</feature>
<keyword evidence="13 19" id="KW-1133">Transmembrane helix</keyword>
<gene>
    <name evidence="22" type="primary">EGF1</name>
    <name evidence="22" type="ORF">AWC38_SpisGene12360</name>
</gene>
<dbReference type="GO" id="GO:0051093">
    <property type="term" value="P:negative regulation of developmental process"/>
    <property type="evidence" value="ECO:0007669"/>
    <property type="project" value="UniProtKB-ARBA"/>
</dbReference>
<evidence type="ECO:0000256" key="11">
    <source>
        <dbReference type="ARBA" id="ARBA00022737"/>
    </source>
</evidence>
<dbReference type="GO" id="GO:0007219">
    <property type="term" value="P:Notch signaling pathway"/>
    <property type="evidence" value="ECO:0007669"/>
    <property type="project" value="TreeGrafter"/>
</dbReference>
<dbReference type="GO" id="GO:0043235">
    <property type="term" value="C:receptor complex"/>
    <property type="evidence" value="ECO:0007669"/>
    <property type="project" value="TreeGrafter"/>
</dbReference>
<dbReference type="GO" id="GO:0002064">
    <property type="term" value="P:epithelial cell development"/>
    <property type="evidence" value="ECO:0007669"/>
    <property type="project" value="UniProtKB-ARBA"/>
</dbReference>
<feature type="disulfide bond" evidence="17">
    <location>
        <begin position="529"/>
        <end position="538"/>
    </location>
</feature>
<feature type="domain" description="EGF-like" evidence="20">
    <location>
        <begin position="921"/>
        <end position="957"/>
    </location>
</feature>
<feature type="compositionally biased region" description="Basic and acidic residues" evidence="18">
    <location>
        <begin position="1906"/>
        <end position="1917"/>
    </location>
</feature>
<dbReference type="Pfam" id="PF12661">
    <property type="entry name" value="hEGF"/>
    <property type="match status" value="3"/>
</dbReference>
<dbReference type="PROSITE" id="PS01187">
    <property type="entry name" value="EGF_CA"/>
    <property type="match status" value="8"/>
</dbReference>
<feature type="disulfide bond" evidence="17">
    <location>
        <begin position="795"/>
        <end position="804"/>
    </location>
</feature>
<feature type="disulfide bond" evidence="17">
    <location>
        <begin position="833"/>
        <end position="842"/>
    </location>
</feature>
<feature type="disulfide bond" evidence="17">
    <location>
        <begin position="719"/>
        <end position="728"/>
    </location>
</feature>
<evidence type="ECO:0000313" key="23">
    <source>
        <dbReference type="Proteomes" id="UP000225706"/>
    </source>
</evidence>
<dbReference type="SUPFAM" id="SSF49899">
    <property type="entry name" value="Concanavalin A-like lectins/glucanases"/>
    <property type="match status" value="1"/>
</dbReference>
<dbReference type="SMART" id="SM00159">
    <property type="entry name" value="PTX"/>
    <property type="match status" value="1"/>
</dbReference>
<dbReference type="GO" id="GO:0051240">
    <property type="term" value="P:positive regulation of multicellular organismal process"/>
    <property type="evidence" value="ECO:0007669"/>
    <property type="project" value="UniProtKB-ARBA"/>
</dbReference>
<evidence type="ECO:0000256" key="8">
    <source>
        <dbReference type="ARBA" id="ARBA00022553"/>
    </source>
</evidence>
<proteinExistence type="predicted"/>
<dbReference type="FunFam" id="2.10.25.10:FF:000004">
    <property type="entry name" value="Neurogenic locus notch 1"/>
    <property type="match status" value="1"/>
</dbReference>
<dbReference type="Pfam" id="PF07645">
    <property type="entry name" value="EGF_CA"/>
    <property type="match status" value="1"/>
</dbReference>
<feature type="disulfide bond" evidence="17">
    <location>
        <begin position="605"/>
        <end position="614"/>
    </location>
</feature>
<keyword evidence="3" id="KW-0217">Developmental protein</keyword>
<dbReference type="GO" id="GO:0005911">
    <property type="term" value="C:cell-cell junction"/>
    <property type="evidence" value="ECO:0007669"/>
    <property type="project" value="UniProtKB-ARBA"/>
</dbReference>
<dbReference type="GO" id="GO:0008593">
    <property type="term" value="P:regulation of Notch signaling pathway"/>
    <property type="evidence" value="ECO:0007669"/>
    <property type="project" value="UniProtKB-ARBA"/>
</dbReference>
<organism evidence="22 23">
    <name type="scientific">Stylophora pistillata</name>
    <name type="common">Smooth cauliflower coral</name>
    <dbReference type="NCBI Taxonomy" id="50429"/>
    <lineage>
        <taxon>Eukaryota</taxon>
        <taxon>Metazoa</taxon>
        <taxon>Cnidaria</taxon>
        <taxon>Anthozoa</taxon>
        <taxon>Hexacorallia</taxon>
        <taxon>Scleractinia</taxon>
        <taxon>Astrocoeniina</taxon>
        <taxon>Pocilloporidae</taxon>
        <taxon>Stylophora</taxon>
    </lineage>
</organism>
<evidence type="ECO:0000256" key="3">
    <source>
        <dbReference type="ARBA" id="ARBA00022473"/>
    </source>
</evidence>
<keyword evidence="23" id="KW-1185">Reference proteome</keyword>
<dbReference type="SMART" id="SM01411">
    <property type="entry name" value="Ephrin_rec_like"/>
    <property type="match status" value="4"/>
</dbReference>
<feature type="disulfide bond" evidence="17">
    <location>
        <begin position="1061"/>
        <end position="1070"/>
    </location>
</feature>
<dbReference type="InterPro" id="IPR051355">
    <property type="entry name" value="Notch/Slit_guidance"/>
</dbReference>
<dbReference type="GO" id="GO:0060562">
    <property type="term" value="P:epithelial tube morphogenesis"/>
    <property type="evidence" value="ECO:0007669"/>
    <property type="project" value="UniProtKB-ARBA"/>
</dbReference>
<keyword evidence="5" id="KW-0964">Secreted</keyword>
<feature type="domain" description="EGF-like" evidence="20">
    <location>
        <begin position="807"/>
        <end position="843"/>
    </location>
</feature>
<evidence type="ECO:0000256" key="16">
    <source>
        <dbReference type="ARBA" id="ARBA00023180"/>
    </source>
</evidence>
<feature type="domain" description="EGF-like" evidence="20">
    <location>
        <begin position="1473"/>
        <end position="1508"/>
    </location>
</feature>
<dbReference type="FunFam" id="2.10.25.10:FF:000100">
    <property type="entry name" value="neurogenic locus notch homolog protein 3"/>
    <property type="match status" value="1"/>
</dbReference>
<dbReference type="SUPFAM" id="SSF57184">
    <property type="entry name" value="Growth factor receptor domain"/>
    <property type="match status" value="3"/>
</dbReference>
<feature type="disulfide bond" evidence="17">
    <location>
        <begin position="643"/>
        <end position="652"/>
    </location>
</feature>
<dbReference type="FunFam" id="2.10.25.10:FF:000327">
    <property type="entry name" value="neurogenic locus notch homolog protein 4"/>
    <property type="match status" value="1"/>
</dbReference>
<dbReference type="PRINTS" id="PR00010">
    <property type="entry name" value="EGFBLOOD"/>
</dbReference>
<evidence type="ECO:0000256" key="1">
    <source>
        <dbReference type="ARBA" id="ARBA00004247"/>
    </source>
</evidence>
<feature type="region of interest" description="Disordered" evidence="18">
    <location>
        <begin position="1893"/>
        <end position="1923"/>
    </location>
</feature>
<feature type="disulfide bond" evidence="17">
    <location>
        <begin position="567"/>
        <end position="576"/>
    </location>
</feature>
<feature type="disulfide bond" evidence="17">
    <location>
        <begin position="1461"/>
        <end position="1470"/>
    </location>
</feature>
<keyword evidence="4" id="KW-1003">Cell membrane</keyword>
<dbReference type="FunFam" id="2.10.50.10:FF:000018">
    <property type="entry name" value="Sushi, von Willebrand factor type A, EGF and pentraxin domain-containing 1"/>
    <property type="match status" value="1"/>
</dbReference>
<evidence type="ECO:0000256" key="18">
    <source>
        <dbReference type="SAM" id="MobiDB-lite"/>
    </source>
</evidence>
<feature type="domain" description="EGF-like" evidence="20">
    <location>
        <begin position="845"/>
        <end position="881"/>
    </location>
</feature>
<sequence>MQPFYQSLCNYPYLRYSSCAFLPWLATECPELNAPLNGAKACDDWMFGTFCTPSCNNESDFSQPLLSSIWVCGAKGTWNPTSFLPDCTKVFRPGETRMAVSLHYFYGDCNSPETQQQIKENFIKLLNESYFSAACQEEALRDKCKVENVVVTCGNVTRRRRSTDEDVPQRRHRRSIPQTEITLDIVVGLDKIKAEGTKESEVKVGEEGVQIAKKIGDEMKRAVDNGSLSLTINGTVLLPDKQSLEIKEPKPLCSNGQTLRGTYCLNCTAGTFLNKDTGKCDDCPIGTYQGLNAQEMCFTCPPNTSTFESRSVNISSCLGFCKPGSYSPTGLEPCTACEKGYYQVMEGQKTCSKCGDNETTSSVGCNSSTQCGIPCPAGSFSPNGLHPCTLCNRRSFQPRSESRACLVCPGTTVALKSGSMKGQDCIEIDECNSNPCNHNSTCIDLIGDFKCSCQPGYTGKQCEINIDDCQNQPCANNGTCHDLVNNHTCSCKYGFEGVNCESDIDECALSPCSNNASCKNFPGGFSCVCEPGYIGTLCNIDIYECSISPCKNGGICRDKINNYECICTLGYTGKNCEENIDDCRSDPCQNGGKCLDGIASYQCVCPPGLNGTRCEHNIDDCLSANCQNNASCLDQVNAFYCICQNGFTGKACEHEINECLSDPCKNQAKCVDKLDGYFCDCRDGFNGVNCENDIDDCAVNPCLNNGSCYDAINHFSCICSQGFTGEMCDVDIDYCVTVPCYNNGSCLDDVTSFTCICEGGFEGKQCEINVDECQTANCLNNSTCNDGINDYKCACPEGFVGIQCEINVNDCGENPCLNDGTCKDLINDYQCTCKRGYSGKNCSVNIDECASSPCQNNATCFDKVDNYTCACINGFSGPRCAVNVDDCLVNFCSNGSTCRDGLHSYSCDCAPGFFGEYCDMEINECASFPCLHGGECKDQIDGFVCICSTGFSGAQCEKNIDECASSPCENNGTCLDRVANYSCQCPKGFNGSHCENRIDYCKISNCTQNGHCVNSLTGFICNCNSGYYGRYCDLEIDECLTKPCFNSATCRDAVNNFTCSCADGYTGKLCEKNINDCVNNSCLNNATCMDLTLGYRCLCADGYNGTFCETEIDECESNPCINNGTCVNLTPGYNCKCLDQFYGENCENLLDLCISSPCQNGGTCKNYNSIGGINCSCRVGFTGSRCEVDIDDCASNPCMANAYCIDEANSYSCECFPSYSGDHCDIFLGSNFDLVFQRKSVDDMVLLSDGTDTPSMRHLTIAMFVQANKQYKSGTLFTYSVPGKPNEIIVISFIESHVDFLIKDKVVRTRFTLADDQWHFFGVVWDGLAGYVSVFIDGLEMTRETGIYTNETVRGGGWIALGQHYLADDNSPSVSTAFFGTMHQVNIWNAPSTALHMWNAAHNCTWLITGSLRAWNSFLPGIKGQVQTRFKTQCRGLTTCKTNCSHFHQCDPVPGYYRCTCEKGFTGNHCNMNIDDCNPNPCVHGKCVDGVDSFECTCETGYWGTFCEKRVTVQKECPLLSQPSRGKKNCKTFSGKMLCTMSCDEGHSFSAEAITTYACGPDTEWKWNGFDNVSTSVCLNKAKPQEIEHHFSVRFPGIQCKNIGSHNELRLAVEREISDTLTIIPGCEACQLKTLSVPGCDLTPNRKRKRSAHHSVKVQFSLVVKEAVNASSSMDSVDENSEALLFQMQYVVAVGQFMINLHGNNFTADRSSFEHISSSITCGAGYMETKSGKECVACPEGTFRDSNSVHCNQCEKGSYQDQVGQANCKTCLEGKTTKGAGATSNNDCYKEKSVFTKTKVESDDNAVIYYIAASVVGAVILLLLIIGWCRLRESFCFTKPVLTNKSRSYRQDNKVSAMSHYNQAYGENSFDKKHNKPQSDKEQEPIYCEVENGTKTDANPKSGGLQKHENPLKEKYNRPLSGKEQARICSEVTNEIDTYASLTPTGLQKRDSSHYERLCYAPNSGSHYQNVPPYTS</sequence>
<evidence type="ECO:0000256" key="12">
    <source>
        <dbReference type="ARBA" id="ARBA00022782"/>
    </source>
</evidence>
<feature type="disulfide bond" evidence="17">
    <location>
        <begin position="491"/>
        <end position="500"/>
    </location>
</feature>
<feature type="domain" description="EGF-like" evidence="20">
    <location>
        <begin position="1189"/>
        <end position="1225"/>
    </location>
</feature>
<dbReference type="GO" id="GO:0009986">
    <property type="term" value="C:cell surface"/>
    <property type="evidence" value="ECO:0007669"/>
    <property type="project" value="TreeGrafter"/>
</dbReference>
<dbReference type="InterPro" id="IPR001881">
    <property type="entry name" value="EGF-like_Ca-bd_dom"/>
</dbReference>
<keyword evidence="12" id="KW-0221">Differentiation</keyword>
<evidence type="ECO:0000256" key="2">
    <source>
        <dbReference type="ARBA" id="ARBA00004498"/>
    </source>
</evidence>
<feature type="domain" description="EGF-like" evidence="20">
    <location>
        <begin position="1149"/>
        <end position="1187"/>
    </location>
</feature>
<feature type="domain" description="EGF-like" evidence="20">
    <location>
        <begin position="959"/>
        <end position="995"/>
    </location>
</feature>
<keyword evidence="7 17" id="KW-0245">EGF-like domain</keyword>
<dbReference type="Pfam" id="PF00354">
    <property type="entry name" value="Pentaxin"/>
    <property type="match status" value="1"/>
</dbReference>
<dbReference type="GO" id="GO:0048871">
    <property type="term" value="P:multicellular organismal-level homeostasis"/>
    <property type="evidence" value="ECO:0007669"/>
    <property type="project" value="UniProtKB-ARBA"/>
</dbReference>
<dbReference type="Pfam" id="PF00008">
    <property type="entry name" value="EGF"/>
    <property type="match status" value="16"/>
</dbReference>
<dbReference type="GO" id="GO:0009967">
    <property type="term" value="P:positive regulation of signal transduction"/>
    <property type="evidence" value="ECO:0007669"/>
    <property type="project" value="UniProtKB-ARBA"/>
</dbReference>
<protein>
    <submittedName>
        <fullName evidence="22">Fibropellin-1</fullName>
    </submittedName>
</protein>
<accession>A0A2B4RZM4</accession>
<keyword evidence="6" id="KW-0272">Extracellular matrix</keyword>
<dbReference type="GO" id="GO:0003002">
    <property type="term" value="P:regionalization"/>
    <property type="evidence" value="ECO:0007669"/>
    <property type="project" value="UniProtKB-ARBA"/>
</dbReference>
<dbReference type="FunFam" id="2.10.25.10:FF:000045">
    <property type="entry name" value="Slit guidance ligand 2"/>
    <property type="match status" value="1"/>
</dbReference>
<feature type="domain" description="EGF-like" evidence="20">
    <location>
        <begin position="769"/>
        <end position="805"/>
    </location>
</feature>
<evidence type="ECO:0000256" key="7">
    <source>
        <dbReference type="ARBA" id="ARBA00022536"/>
    </source>
</evidence>
<evidence type="ECO:0000313" key="22">
    <source>
        <dbReference type="EMBL" id="PFX23091.1"/>
    </source>
</evidence>
<evidence type="ECO:0000259" key="20">
    <source>
        <dbReference type="PROSITE" id="PS50026"/>
    </source>
</evidence>
<evidence type="ECO:0000256" key="17">
    <source>
        <dbReference type="PROSITE-ProRule" id="PRU00076"/>
    </source>
</evidence>
<dbReference type="FunFam" id="2.10.25.10:FF:000122">
    <property type="entry name" value="Protein crumbs homolog 2"/>
    <property type="match status" value="4"/>
</dbReference>
<feature type="transmembrane region" description="Helical" evidence="19">
    <location>
        <begin position="1807"/>
        <end position="1829"/>
    </location>
</feature>
<dbReference type="Pfam" id="PF07699">
    <property type="entry name" value="Ephrin_rec_like"/>
    <property type="match status" value="4"/>
</dbReference>
<dbReference type="InterPro" id="IPR013320">
    <property type="entry name" value="ConA-like_dom_sf"/>
</dbReference>
<evidence type="ECO:0000256" key="6">
    <source>
        <dbReference type="ARBA" id="ARBA00022530"/>
    </source>
</evidence>
<dbReference type="GO" id="GO:0080090">
    <property type="term" value="P:regulation of primary metabolic process"/>
    <property type="evidence" value="ECO:0007669"/>
    <property type="project" value="UniProtKB-ARBA"/>
</dbReference>
<keyword evidence="11" id="KW-0677">Repeat</keyword>
<keyword evidence="9 19" id="KW-0812">Transmembrane</keyword>
<keyword evidence="10" id="KW-0732">Signal</keyword>
<dbReference type="PROSITE" id="PS00022">
    <property type="entry name" value="EGF_1"/>
    <property type="match status" value="23"/>
</dbReference>
<dbReference type="InterPro" id="IPR011641">
    <property type="entry name" value="Tyr-kin_ephrin_A/B_rcpt-like"/>
</dbReference>
<keyword evidence="8" id="KW-0597">Phosphoprotein</keyword>
<dbReference type="InterPro" id="IPR013032">
    <property type="entry name" value="EGF-like_CS"/>
</dbReference>
<dbReference type="EMBL" id="LSMT01000218">
    <property type="protein sequence ID" value="PFX23091.1"/>
    <property type="molecule type" value="Genomic_DNA"/>
</dbReference>
<dbReference type="InterPro" id="IPR000152">
    <property type="entry name" value="EGF-type_Asp/Asn_hydroxyl_site"/>
</dbReference>
<feature type="domain" description="EGF-like" evidence="20">
    <location>
        <begin position="427"/>
        <end position="463"/>
    </location>
</feature>
<feature type="domain" description="EGF-like" evidence="20">
    <location>
        <begin position="997"/>
        <end position="1033"/>
    </location>
</feature>
<dbReference type="PROSITE" id="PS51828">
    <property type="entry name" value="PTX_2"/>
    <property type="match status" value="1"/>
</dbReference>
<feature type="disulfide bond" evidence="17">
    <location>
        <begin position="947"/>
        <end position="956"/>
    </location>
</feature>
<dbReference type="InterPro" id="IPR018097">
    <property type="entry name" value="EGF_Ca-bd_CS"/>
</dbReference>
<dbReference type="FunFam" id="2.10.25.10:FF:000031">
    <property type="entry name" value="neurogenic locus notch homolog protein 3"/>
    <property type="match status" value="3"/>
</dbReference>
<dbReference type="CDD" id="cd00054">
    <property type="entry name" value="EGF_CA"/>
    <property type="match status" value="22"/>
</dbReference>
<dbReference type="PRINTS" id="PR01983">
    <property type="entry name" value="NOTCH"/>
</dbReference>
<dbReference type="PROSITE" id="PS50026">
    <property type="entry name" value="EGF_3"/>
    <property type="match status" value="23"/>
</dbReference>
<feature type="disulfide bond" evidence="17">
    <location>
        <begin position="757"/>
        <end position="766"/>
    </location>
</feature>
<dbReference type="FunFam" id="2.10.25.10:FF:000434">
    <property type="entry name" value="Predicted protein"/>
    <property type="match status" value="3"/>
</dbReference>
<dbReference type="PANTHER" id="PTHR45836:SF23">
    <property type="entry name" value="NEUROGENIC LOCUS NOTCH HOMOLOG PROTEIN 1"/>
    <property type="match status" value="1"/>
</dbReference>
<comment type="caution">
    <text evidence="22">The sequence shown here is derived from an EMBL/GenBank/DDBJ whole genome shotgun (WGS) entry which is preliminary data.</text>
</comment>
<dbReference type="InterPro" id="IPR049883">
    <property type="entry name" value="NOTCH1_EGF-like"/>
</dbReference>
<feature type="domain" description="EGF-like" evidence="20">
    <location>
        <begin position="579"/>
        <end position="615"/>
    </location>
</feature>
<dbReference type="SMART" id="SM00181">
    <property type="entry name" value="EGF"/>
    <property type="match status" value="23"/>
</dbReference>
<dbReference type="PROSITE" id="PS00010">
    <property type="entry name" value="ASX_HYDROXYL"/>
    <property type="match status" value="20"/>
</dbReference>
<feature type="domain" description="EGF-like" evidence="20">
    <location>
        <begin position="1073"/>
        <end position="1109"/>
    </location>
</feature>
<dbReference type="GO" id="GO:0048598">
    <property type="term" value="P:embryonic morphogenesis"/>
    <property type="evidence" value="ECO:0007669"/>
    <property type="project" value="UniProtKB-ARBA"/>
</dbReference>
<feature type="disulfide bond" evidence="17">
    <location>
        <begin position="1215"/>
        <end position="1224"/>
    </location>
</feature>
<feature type="disulfide bond" evidence="17">
    <location>
        <begin position="681"/>
        <end position="690"/>
    </location>
</feature>
<evidence type="ECO:0000259" key="21">
    <source>
        <dbReference type="PROSITE" id="PS51828"/>
    </source>
</evidence>
<keyword evidence="15 17" id="KW-1015">Disulfide bond</keyword>
<dbReference type="GO" id="GO:0009792">
    <property type="term" value="P:embryo development ending in birth or egg hatching"/>
    <property type="evidence" value="ECO:0007669"/>
    <property type="project" value="UniProtKB-ARBA"/>
</dbReference>
<feature type="domain" description="EGF-like" evidence="20">
    <location>
        <begin position="731"/>
        <end position="767"/>
    </location>
</feature>
<evidence type="ECO:0000256" key="4">
    <source>
        <dbReference type="ARBA" id="ARBA00022475"/>
    </source>
</evidence>
<feature type="domain" description="EGF-like" evidence="20">
    <location>
        <begin position="1436"/>
        <end position="1471"/>
    </location>
</feature>
<evidence type="ECO:0000256" key="19">
    <source>
        <dbReference type="SAM" id="Phobius"/>
    </source>
</evidence>
<dbReference type="Gene3D" id="2.10.25.10">
    <property type="entry name" value="Laminin"/>
    <property type="match status" value="22"/>
</dbReference>
<dbReference type="GO" id="GO:0048638">
    <property type="term" value="P:regulation of developmental growth"/>
    <property type="evidence" value="ECO:0007669"/>
    <property type="project" value="UniProtKB-ARBA"/>
</dbReference>
<dbReference type="SMART" id="SM00179">
    <property type="entry name" value="EGF_CA"/>
    <property type="match status" value="23"/>
</dbReference>
<feature type="disulfide bond" evidence="17">
    <location>
        <begin position="871"/>
        <end position="880"/>
    </location>
</feature>
<dbReference type="FunFam" id="2.10.25.10:FF:000565">
    <property type="entry name" value="Predicted protein"/>
    <property type="match status" value="1"/>
</dbReference>
<reference evidence="23" key="1">
    <citation type="journal article" date="2017" name="bioRxiv">
        <title>Comparative analysis of the genomes of Stylophora pistillata and Acropora digitifera provides evidence for extensive differences between species of corals.</title>
        <authorList>
            <person name="Voolstra C.R."/>
            <person name="Li Y."/>
            <person name="Liew Y.J."/>
            <person name="Baumgarten S."/>
            <person name="Zoccola D."/>
            <person name="Flot J.-F."/>
            <person name="Tambutte S."/>
            <person name="Allemand D."/>
            <person name="Aranda M."/>
        </authorList>
    </citation>
    <scope>NUCLEOTIDE SEQUENCE [LARGE SCALE GENOMIC DNA]</scope>
</reference>
<feature type="domain" description="EGF-like" evidence="20">
    <location>
        <begin position="655"/>
        <end position="691"/>
    </location>
</feature>
<feature type="disulfide bond" evidence="17">
    <location>
        <begin position="1498"/>
        <end position="1507"/>
    </location>
</feature>
<dbReference type="PROSITE" id="PS01186">
    <property type="entry name" value="EGF_2"/>
    <property type="match status" value="20"/>
</dbReference>
<dbReference type="FunFam" id="2.10.25.10:FF:000125">
    <property type="entry name" value="Neurogenic locus notch protein-like"/>
    <property type="match status" value="1"/>
</dbReference>
<comment type="caution">
    <text evidence="17">Lacks conserved residue(s) required for the propagation of feature annotation.</text>
</comment>
<dbReference type="Gene3D" id="2.10.50.10">
    <property type="entry name" value="Tumor Necrosis Factor Receptor, subunit A, domain 2"/>
    <property type="match status" value="3"/>
</dbReference>
<feature type="domain" description="EGF-like" evidence="20">
    <location>
        <begin position="1111"/>
        <end position="1147"/>
    </location>
</feature>
<feature type="disulfide bond" evidence="17">
    <location>
        <begin position="1440"/>
        <end position="1450"/>
    </location>
</feature>
<evidence type="ECO:0000256" key="14">
    <source>
        <dbReference type="ARBA" id="ARBA00023136"/>
    </source>
</evidence>
<feature type="domain" description="EGF-like" evidence="20">
    <location>
        <begin position="465"/>
        <end position="501"/>
    </location>
</feature>
<dbReference type="FunFam" id="2.10.25.10:FF:000472">
    <property type="entry name" value="Uncharacterized protein, isoform A"/>
    <property type="match status" value="2"/>
</dbReference>
<dbReference type="FunFam" id="2.10.25.10:FF:000143">
    <property type="entry name" value="Protein crumbs 1"/>
    <property type="match status" value="2"/>
</dbReference>
<evidence type="ECO:0000256" key="10">
    <source>
        <dbReference type="ARBA" id="ARBA00022729"/>
    </source>
</evidence>
<dbReference type="GO" id="GO:0050877">
    <property type="term" value="P:nervous system process"/>
    <property type="evidence" value="ECO:0007669"/>
    <property type="project" value="UniProtKB-ARBA"/>
</dbReference>
<dbReference type="InterPro" id="IPR001759">
    <property type="entry name" value="PTX_dom"/>
</dbReference>
<feature type="disulfide bond" evidence="17">
    <location>
        <begin position="1023"/>
        <end position="1032"/>
    </location>
</feature>
<dbReference type="GO" id="GO:0051049">
    <property type="term" value="P:regulation of transport"/>
    <property type="evidence" value="ECO:0007669"/>
    <property type="project" value="UniProtKB-ARBA"/>
</dbReference>
<evidence type="ECO:0000256" key="15">
    <source>
        <dbReference type="ARBA" id="ARBA00023157"/>
    </source>
</evidence>
<dbReference type="InterPro" id="IPR000742">
    <property type="entry name" value="EGF"/>
</dbReference>
<feature type="disulfide bond" evidence="17">
    <location>
        <begin position="453"/>
        <end position="462"/>
    </location>
</feature>
<feature type="domain" description="EGF-like" evidence="20">
    <location>
        <begin position="883"/>
        <end position="919"/>
    </location>
</feature>
<dbReference type="Gene3D" id="2.60.120.200">
    <property type="match status" value="1"/>
</dbReference>